<evidence type="ECO:0000259" key="5">
    <source>
        <dbReference type="PROSITE" id="PS51934"/>
    </source>
</evidence>
<keyword evidence="2" id="KW-0808">Transferase</keyword>
<dbReference type="Proteomes" id="UP000735302">
    <property type="component" value="Unassembled WGS sequence"/>
</dbReference>
<evidence type="ECO:0000256" key="2">
    <source>
        <dbReference type="ARBA" id="ARBA00022679"/>
    </source>
</evidence>
<evidence type="ECO:0000256" key="1">
    <source>
        <dbReference type="ARBA" id="ARBA00007824"/>
    </source>
</evidence>
<protein>
    <submittedName>
        <fullName evidence="6">Hras-like suppressor 3</fullName>
    </submittedName>
</protein>
<comment type="similarity">
    <text evidence="1">Belongs to the H-rev107 family.</text>
</comment>
<organism evidence="6 7">
    <name type="scientific">Plakobranchus ocellatus</name>
    <dbReference type="NCBI Taxonomy" id="259542"/>
    <lineage>
        <taxon>Eukaryota</taxon>
        <taxon>Metazoa</taxon>
        <taxon>Spiralia</taxon>
        <taxon>Lophotrochozoa</taxon>
        <taxon>Mollusca</taxon>
        <taxon>Gastropoda</taxon>
        <taxon>Heterobranchia</taxon>
        <taxon>Euthyneura</taxon>
        <taxon>Panpulmonata</taxon>
        <taxon>Sacoglossa</taxon>
        <taxon>Placobranchoidea</taxon>
        <taxon>Plakobranchidae</taxon>
        <taxon>Plakobranchus</taxon>
    </lineage>
</organism>
<evidence type="ECO:0000313" key="6">
    <source>
        <dbReference type="EMBL" id="GFO11374.1"/>
    </source>
</evidence>
<keyword evidence="7" id="KW-1185">Reference proteome</keyword>
<keyword evidence="3" id="KW-0378">Hydrolase</keyword>
<reference evidence="6 7" key="1">
    <citation type="journal article" date="2021" name="Elife">
        <title>Chloroplast acquisition without the gene transfer in kleptoplastic sea slugs, Plakobranchus ocellatus.</title>
        <authorList>
            <person name="Maeda T."/>
            <person name="Takahashi S."/>
            <person name="Yoshida T."/>
            <person name="Shimamura S."/>
            <person name="Takaki Y."/>
            <person name="Nagai Y."/>
            <person name="Toyoda A."/>
            <person name="Suzuki Y."/>
            <person name="Arimoto A."/>
            <person name="Ishii H."/>
            <person name="Satoh N."/>
            <person name="Nishiyama T."/>
            <person name="Hasebe M."/>
            <person name="Maruyama T."/>
            <person name="Minagawa J."/>
            <person name="Obokata J."/>
            <person name="Shigenobu S."/>
        </authorList>
    </citation>
    <scope>NUCLEOTIDE SEQUENCE [LARGE SCALE GENOMIC DNA]</scope>
</reference>
<keyword evidence="4" id="KW-0443">Lipid metabolism</keyword>
<evidence type="ECO:0000256" key="4">
    <source>
        <dbReference type="ARBA" id="ARBA00023098"/>
    </source>
</evidence>
<dbReference type="GO" id="GO:0004623">
    <property type="term" value="F:phospholipase A2 activity"/>
    <property type="evidence" value="ECO:0007669"/>
    <property type="project" value="TreeGrafter"/>
</dbReference>
<dbReference type="InterPro" id="IPR007053">
    <property type="entry name" value="LRAT_dom"/>
</dbReference>
<dbReference type="PANTHER" id="PTHR13943:SF77">
    <property type="entry name" value="LRAT DOMAIN-CONTAINING PROTEIN"/>
    <property type="match status" value="1"/>
</dbReference>
<dbReference type="GO" id="GO:0016410">
    <property type="term" value="F:N-acyltransferase activity"/>
    <property type="evidence" value="ECO:0007669"/>
    <property type="project" value="TreeGrafter"/>
</dbReference>
<evidence type="ECO:0000313" key="7">
    <source>
        <dbReference type="Proteomes" id="UP000735302"/>
    </source>
</evidence>
<comment type="caution">
    <text evidence="6">The sequence shown here is derived from an EMBL/GenBank/DDBJ whole genome shotgun (WGS) entry which is preliminary data.</text>
</comment>
<dbReference type="EMBL" id="BLXT01004282">
    <property type="protein sequence ID" value="GFO11374.1"/>
    <property type="molecule type" value="Genomic_DNA"/>
</dbReference>
<name>A0AAV4AUA5_9GAST</name>
<dbReference type="AlphaFoldDB" id="A0AAV4AUA5"/>
<dbReference type="InterPro" id="IPR051496">
    <property type="entry name" value="H-rev107_PLA/AT"/>
</dbReference>
<feature type="domain" description="LRAT" evidence="5">
    <location>
        <begin position="32"/>
        <end position="141"/>
    </location>
</feature>
<dbReference type="GO" id="GO:0008970">
    <property type="term" value="F:phospholipase A1 activity"/>
    <property type="evidence" value="ECO:0007669"/>
    <property type="project" value="TreeGrafter"/>
</dbReference>
<sequence length="167" mass="18229">MSSAVGLITGSNTTNLLEITEEADLDRVELGSLLMFQTDIQHYAVYVGERKMVYLTTHAGISDVLMGETDGEVSCVRIYVGHKDTNIFVDNSRDAYLKPYPPGTVVSRAMGKLGKAKYHLTKNNCEHFATWCRYGKGESRQVEKGKAASIVALGLSVGLRGSSFSSK</sequence>
<dbReference type="GO" id="GO:0005737">
    <property type="term" value="C:cytoplasm"/>
    <property type="evidence" value="ECO:0007669"/>
    <property type="project" value="TreeGrafter"/>
</dbReference>
<dbReference type="PROSITE" id="PS51934">
    <property type="entry name" value="LRAT"/>
    <property type="match status" value="1"/>
</dbReference>
<proteinExistence type="inferred from homology"/>
<dbReference type="GO" id="GO:0070292">
    <property type="term" value="P:N-acylphosphatidylethanolamine metabolic process"/>
    <property type="evidence" value="ECO:0007669"/>
    <property type="project" value="TreeGrafter"/>
</dbReference>
<accession>A0AAV4AUA5</accession>
<dbReference type="Gene3D" id="3.90.1720.10">
    <property type="entry name" value="endopeptidase domain like (from Nostoc punctiforme)"/>
    <property type="match status" value="1"/>
</dbReference>
<dbReference type="Pfam" id="PF04970">
    <property type="entry name" value="LRAT"/>
    <property type="match status" value="1"/>
</dbReference>
<evidence type="ECO:0000256" key="3">
    <source>
        <dbReference type="ARBA" id="ARBA00022801"/>
    </source>
</evidence>
<dbReference type="PANTHER" id="PTHR13943">
    <property type="entry name" value="HRAS-LIKE SUPPRESSOR - RELATED"/>
    <property type="match status" value="1"/>
</dbReference>
<gene>
    <name evidence="6" type="ORF">PoB_003787900</name>
</gene>